<dbReference type="InterPro" id="IPR039065">
    <property type="entry name" value="AcoX-like"/>
</dbReference>
<dbReference type="PANTHER" id="PTHR40697">
    <property type="entry name" value="ACETOIN CATABOLISM PROTEIN X"/>
    <property type="match status" value="1"/>
</dbReference>
<dbReference type="Proteomes" id="UP001596383">
    <property type="component" value="Unassembled WGS sequence"/>
</dbReference>
<evidence type="ECO:0000313" key="2">
    <source>
        <dbReference type="Proteomes" id="UP001596383"/>
    </source>
</evidence>
<proteinExistence type="predicted"/>
<keyword evidence="2" id="KW-1185">Reference proteome</keyword>
<gene>
    <name evidence="1" type="ORF">ACFQE6_20770</name>
</gene>
<evidence type="ECO:0000313" key="1">
    <source>
        <dbReference type="EMBL" id="MFC6767326.1"/>
    </source>
</evidence>
<protein>
    <submittedName>
        <fullName evidence="1">ATP-NAD kinase</fullName>
    </submittedName>
</protein>
<sequence length="116" mass="12237">MVAIGLLVNPAAGRDIRRLTGGASVVDDYAKRRVAECVLDGLTVAGDPLEVLIMPDRAGIADHVVAEAPDEIEATTLEMPVEETAADTRRAAARFREAVDVGHRDARHLGGLGRVG</sequence>
<accession>A0ABD5SQ48</accession>
<dbReference type="AlphaFoldDB" id="A0ABD5SQ48"/>
<dbReference type="PANTHER" id="PTHR40697:SF2">
    <property type="entry name" value="ATP-NAD KINASE-RELATED"/>
    <property type="match status" value="1"/>
</dbReference>
<reference evidence="1 2" key="1">
    <citation type="journal article" date="2019" name="Int. J. Syst. Evol. Microbiol.">
        <title>The Global Catalogue of Microorganisms (GCM) 10K type strain sequencing project: providing services to taxonomists for standard genome sequencing and annotation.</title>
        <authorList>
            <consortium name="The Broad Institute Genomics Platform"/>
            <consortium name="The Broad Institute Genome Sequencing Center for Infectious Disease"/>
            <person name="Wu L."/>
            <person name="Ma J."/>
        </authorList>
    </citation>
    <scope>NUCLEOTIDE SEQUENCE [LARGE SCALE GENOMIC DNA]</scope>
    <source>
        <strain evidence="1 2">LMG 29247</strain>
    </source>
</reference>
<name>A0ABD5SQ48_9EURY</name>
<dbReference type="GO" id="GO:0016301">
    <property type="term" value="F:kinase activity"/>
    <property type="evidence" value="ECO:0007669"/>
    <property type="project" value="UniProtKB-KW"/>
</dbReference>
<keyword evidence="1" id="KW-0418">Kinase</keyword>
<feature type="non-terminal residue" evidence="1">
    <location>
        <position position="116"/>
    </location>
</feature>
<comment type="caution">
    <text evidence="1">The sequence shown here is derived from an EMBL/GenBank/DDBJ whole genome shotgun (WGS) entry which is preliminary data.</text>
</comment>
<organism evidence="1 2">
    <name type="scientific">Natrinema soli</name>
    <dbReference type="NCBI Taxonomy" id="1930624"/>
    <lineage>
        <taxon>Archaea</taxon>
        <taxon>Methanobacteriati</taxon>
        <taxon>Methanobacteriota</taxon>
        <taxon>Stenosarchaea group</taxon>
        <taxon>Halobacteria</taxon>
        <taxon>Halobacteriales</taxon>
        <taxon>Natrialbaceae</taxon>
        <taxon>Natrinema</taxon>
    </lineage>
</organism>
<keyword evidence="1" id="KW-0808">Transferase</keyword>
<dbReference type="EMBL" id="JBHSWV010000361">
    <property type="protein sequence ID" value="MFC6767326.1"/>
    <property type="molecule type" value="Genomic_DNA"/>
</dbReference>